<accession>A0A0E9TAR5</accession>
<evidence type="ECO:0000313" key="1">
    <source>
        <dbReference type="EMBL" id="JAH50522.1"/>
    </source>
</evidence>
<dbReference type="EMBL" id="GBXM01058055">
    <property type="protein sequence ID" value="JAH50522.1"/>
    <property type="molecule type" value="Transcribed_RNA"/>
</dbReference>
<reference evidence="1" key="1">
    <citation type="submission" date="2014-11" db="EMBL/GenBank/DDBJ databases">
        <authorList>
            <person name="Amaro Gonzalez C."/>
        </authorList>
    </citation>
    <scope>NUCLEOTIDE SEQUENCE</scope>
</reference>
<name>A0A0E9TAR5_ANGAN</name>
<proteinExistence type="predicted"/>
<dbReference type="AlphaFoldDB" id="A0A0E9TAR5"/>
<organism evidence="1">
    <name type="scientific">Anguilla anguilla</name>
    <name type="common">European freshwater eel</name>
    <name type="synonym">Muraena anguilla</name>
    <dbReference type="NCBI Taxonomy" id="7936"/>
    <lineage>
        <taxon>Eukaryota</taxon>
        <taxon>Metazoa</taxon>
        <taxon>Chordata</taxon>
        <taxon>Craniata</taxon>
        <taxon>Vertebrata</taxon>
        <taxon>Euteleostomi</taxon>
        <taxon>Actinopterygii</taxon>
        <taxon>Neopterygii</taxon>
        <taxon>Teleostei</taxon>
        <taxon>Anguilliformes</taxon>
        <taxon>Anguillidae</taxon>
        <taxon>Anguilla</taxon>
    </lineage>
</organism>
<reference evidence="1" key="2">
    <citation type="journal article" date="2015" name="Fish Shellfish Immunol.">
        <title>Early steps in the European eel (Anguilla anguilla)-Vibrio vulnificus interaction in the gills: Role of the RtxA13 toxin.</title>
        <authorList>
            <person name="Callol A."/>
            <person name="Pajuelo D."/>
            <person name="Ebbesson L."/>
            <person name="Teles M."/>
            <person name="MacKenzie S."/>
            <person name="Amaro C."/>
        </authorList>
    </citation>
    <scope>NUCLEOTIDE SEQUENCE</scope>
</reference>
<sequence length="29" mass="3277">MYPGKNLSCCQNCCSLGHDTIRPSESYRI</sequence>
<protein>
    <submittedName>
        <fullName evidence="1">Uncharacterized protein</fullName>
    </submittedName>
</protein>